<organism evidence="1 2">
    <name type="scientific">Sphingobacterium multivorum</name>
    <dbReference type="NCBI Taxonomy" id="28454"/>
    <lineage>
        <taxon>Bacteria</taxon>
        <taxon>Pseudomonadati</taxon>
        <taxon>Bacteroidota</taxon>
        <taxon>Sphingobacteriia</taxon>
        <taxon>Sphingobacteriales</taxon>
        <taxon>Sphingobacteriaceae</taxon>
        <taxon>Sphingobacterium</taxon>
    </lineage>
</organism>
<sequence length="58" mass="6863">MAIFSCYYLWYFIFDIIVFKNLPNDCLSPIAQFAKVSNFGFSKTLITAEQDWMYNLYG</sequence>
<dbReference type="AlphaFoldDB" id="A0A654BSS9"/>
<dbReference type="Proteomes" id="UP000432350">
    <property type="component" value="Unassembled WGS sequence"/>
</dbReference>
<evidence type="ECO:0000313" key="2">
    <source>
        <dbReference type="Proteomes" id="UP000432350"/>
    </source>
</evidence>
<accession>A0A654BSS9</accession>
<gene>
    <name evidence="1" type="ORF">SPHINGO8BC_50303</name>
</gene>
<dbReference type="EMBL" id="CABWMV010000024">
    <property type="protein sequence ID" value="VXC82903.1"/>
    <property type="molecule type" value="Genomic_DNA"/>
</dbReference>
<protein>
    <submittedName>
        <fullName evidence="1">Uncharacterized protein</fullName>
    </submittedName>
</protein>
<proteinExistence type="predicted"/>
<name>A0A654BSS9_SPHMU</name>
<reference evidence="1 2" key="1">
    <citation type="submission" date="2019-10" db="EMBL/GenBank/DDBJ databases">
        <authorList>
            <person name="Karimi E."/>
        </authorList>
    </citation>
    <scope>NUCLEOTIDE SEQUENCE [LARGE SCALE GENOMIC DNA]</scope>
    <source>
        <strain evidence="1">Sphingobacterium sp. 8BC</strain>
    </source>
</reference>
<evidence type="ECO:0000313" key="1">
    <source>
        <dbReference type="EMBL" id="VXC82903.1"/>
    </source>
</evidence>